<reference evidence="2 3" key="1">
    <citation type="journal article" date="2015" name="Genome Announc.">
        <title>Draft Genome Sequence and Gene Annotation of the Entomopathogenic Fungus Verticillium hemipterigenum.</title>
        <authorList>
            <person name="Horn F."/>
            <person name="Habel A."/>
            <person name="Scharf D.H."/>
            <person name="Dworschak J."/>
            <person name="Brakhage A.A."/>
            <person name="Guthke R."/>
            <person name="Hertweck C."/>
            <person name="Linde J."/>
        </authorList>
    </citation>
    <scope>NUCLEOTIDE SEQUENCE [LARGE SCALE GENOMIC DNA]</scope>
</reference>
<sequence>MERPKQKVAVIGTGLAGLTTAYLLHNDPSQRYQVTLVDQSDELSFAAASVAVQDTATGAVEQVDIPMRASAGGYYDNLMRMYKLLEIPLHPIRFLFAFSKPATGSTLSLDLVQQAGAVPGSYFVHASNLHQLPPRPLGTSRVTHFFEIIYLIICHFWFSIACFLVAPCNDDSGSNSETLGHYLSRIWLPRRYATRYLMPLMSSVSTCTHAEMLAFPASDIVNYKKHSTGHHHYAVCGGAHQVQDRLALGITDIRLSTRIIAVDPCDSTQTTKLTLQSVDTQATVDESFDQVVLAVSPDVAGRIYKPLSKILAVVPTTPAESSVLTPDPMRYKIVPRNSAKATCGHHSAGTTPPQTITFRTQFGATDGRTEAMHAMPGGAIVSTCPLEGGETKETLRYARFTRTLRTAESRGVVQRLMGESSSSSRSQTSVDWVNGQDNVWLAGAWCWDGMVLLEGCVVSAMRVARSLGVEAPWEAGQ</sequence>
<dbReference type="STRING" id="1531966.A0A0A1TGX4"/>
<dbReference type="InterPro" id="IPR050464">
    <property type="entry name" value="Zeta_carotene_desat/Oxidored"/>
</dbReference>
<name>A0A0A1TGX4_9HYPO</name>
<evidence type="ECO:0000256" key="1">
    <source>
        <dbReference type="SAM" id="Phobius"/>
    </source>
</evidence>
<dbReference type="Pfam" id="PF13450">
    <property type="entry name" value="NAD_binding_8"/>
    <property type="match status" value="1"/>
</dbReference>
<dbReference type="Proteomes" id="UP000039046">
    <property type="component" value="Unassembled WGS sequence"/>
</dbReference>
<dbReference type="PANTHER" id="PTHR42923:SF42">
    <property type="entry name" value="AMINE OXIDASE DOMAIN-CONTAINING PROTEIN"/>
    <property type="match status" value="1"/>
</dbReference>
<proteinExistence type="predicted"/>
<dbReference type="GO" id="GO:0016491">
    <property type="term" value="F:oxidoreductase activity"/>
    <property type="evidence" value="ECO:0007669"/>
    <property type="project" value="TreeGrafter"/>
</dbReference>
<dbReference type="SUPFAM" id="SSF51905">
    <property type="entry name" value="FAD/NAD(P)-binding domain"/>
    <property type="match status" value="1"/>
</dbReference>
<keyword evidence="1" id="KW-1133">Transmembrane helix</keyword>
<dbReference type="EMBL" id="CDHN01000003">
    <property type="protein sequence ID" value="CEJ89685.1"/>
    <property type="molecule type" value="Genomic_DNA"/>
</dbReference>
<keyword evidence="3" id="KW-1185">Reference proteome</keyword>
<dbReference type="InterPro" id="IPR036188">
    <property type="entry name" value="FAD/NAD-bd_sf"/>
</dbReference>
<accession>A0A0A1TGX4</accession>
<evidence type="ECO:0000313" key="2">
    <source>
        <dbReference type="EMBL" id="CEJ89685.1"/>
    </source>
</evidence>
<evidence type="ECO:0000313" key="3">
    <source>
        <dbReference type="Proteomes" id="UP000039046"/>
    </source>
</evidence>
<dbReference type="HOGENOM" id="CLU_028123_3_1_1"/>
<organism evidence="2 3">
    <name type="scientific">[Torrubiella] hemipterigena</name>
    <dbReference type="NCBI Taxonomy" id="1531966"/>
    <lineage>
        <taxon>Eukaryota</taxon>
        <taxon>Fungi</taxon>
        <taxon>Dikarya</taxon>
        <taxon>Ascomycota</taxon>
        <taxon>Pezizomycotina</taxon>
        <taxon>Sordariomycetes</taxon>
        <taxon>Hypocreomycetidae</taxon>
        <taxon>Hypocreales</taxon>
        <taxon>Clavicipitaceae</taxon>
        <taxon>Clavicipitaceae incertae sedis</taxon>
        <taxon>'Torrubiella' clade</taxon>
    </lineage>
</organism>
<dbReference type="PANTHER" id="PTHR42923">
    <property type="entry name" value="PROTOPORPHYRINOGEN OXIDASE"/>
    <property type="match status" value="1"/>
</dbReference>
<gene>
    <name evidence="2" type="ORF">VHEMI05510</name>
</gene>
<dbReference type="Gene3D" id="3.50.50.60">
    <property type="entry name" value="FAD/NAD(P)-binding domain"/>
    <property type="match status" value="1"/>
</dbReference>
<keyword evidence="1" id="KW-0472">Membrane</keyword>
<dbReference type="AlphaFoldDB" id="A0A0A1TGX4"/>
<feature type="transmembrane region" description="Helical" evidence="1">
    <location>
        <begin position="145"/>
        <end position="166"/>
    </location>
</feature>
<keyword evidence="1" id="KW-0812">Transmembrane</keyword>
<protein>
    <submittedName>
        <fullName evidence="2">Uncharacterized protein</fullName>
    </submittedName>
</protein>
<dbReference type="OrthoDB" id="5977668at2759"/>